<dbReference type="EMBL" id="JAKEKT020000005">
    <property type="protein sequence ID" value="KAL1650082.1"/>
    <property type="molecule type" value="Genomic_DNA"/>
</dbReference>
<feature type="compositionally biased region" description="Acidic residues" evidence="2">
    <location>
        <begin position="647"/>
        <end position="661"/>
    </location>
</feature>
<gene>
    <name evidence="4" type="ORF">SLS58_001460</name>
</gene>
<dbReference type="Proteomes" id="UP001521184">
    <property type="component" value="Unassembled WGS sequence"/>
</dbReference>
<evidence type="ECO:0000313" key="5">
    <source>
        <dbReference type="Proteomes" id="UP001521184"/>
    </source>
</evidence>
<feature type="chain" id="PRO_5046265416" evidence="3">
    <location>
        <begin position="31"/>
        <end position="721"/>
    </location>
</feature>
<keyword evidence="5" id="KW-1185">Reference proteome</keyword>
<organism evidence="4 5">
    <name type="scientific">Diplodia intermedia</name>
    <dbReference type="NCBI Taxonomy" id="856260"/>
    <lineage>
        <taxon>Eukaryota</taxon>
        <taxon>Fungi</taxon>
        <taxon>Dikarya</taxon>
        <taxon>Ascomycota</taxon>
        <taxon>Pezizomycotina</taxon>
        <taxon>Dothideomycetes</taxon>
        <taxon>Dothideomycetes incertae sedis</taxon>
        <taxon>Botryosphaeriales</taxon>
        <taxon>Botryosphaeriaceae</taxon>
        <taxon>Diplodia</taxon>
    </lineage>
</organism>
<sequence>MRASFKHALAWLPVLAAAAALPPPAHRAHARSPGLDDVPVVLELDAQNAQATFSVPCQGCLGASDDESLVRCAFLNHAVAHADPVPQVFDFQVFPSDQPCGEANITLNGHPLNQEWNGIHAKGNGTISSSNRATAEHDPDHDIALSWETACLFESLAESDASEYGDDVAQLLTVNIQKVDDRGLHSPAGFSVSFKQTARKAELLRLATSPVSLPGTLESQAWRDPPAHLRLVSVDFADLPEGFFYQSAIECDIQTLCDLEAEEKRIQERIRQQKELIHQRMRKYALPLNDELKTCDNLSCVFSAFLHKTHDAIRIIYIHLSPGPHHPHDDDMDRPPFPPYHGHPEQDFADIDIDTAHGPPHHPGPLAMKFDHHQPGPPPPGYGPPPPPPPPPPPGYDGPGGYGPPPPPPPPFGGPHGHGGPPPPPPPPPPGFEGAGGRGPPPPPPPPPHHHHHGPRPVHGVLVAFASLTGLACVFGFIRRNCCSLRQRTERRATREERRTARQYRRLARRHAWKQWWNGSEDDWDRRADYEEKRALILDQEDRLEEAMQEEIENLRTAHELAHDIVQAEQGRTSPASPGSSTCPCVNAHAHNHVHTHPPMHAYPGPSMQPPPQPHHMAHGMYTPPPPHNMSRTSSLPSYKSDLGSVDTDDAPPAYEEDADSSDIVVDGFREYTPSVTTVFTPESSIPDVSPRPSFDTMREPVEPMESDIAESAGLDRDRKN</sequence>
<comment type="caution">
    <text evidence="4">The sequence shown here is derived from an EMBL/GenBank/DDBJ whole genome shotgun (WGS) entry which is preliminary data.</text>
</comment>
<accession>A0ABR3U301</accession>
<keyword evidence="3" id="KW-0732">Signal</keyword>
<feature type="signal peptide" evidence="3">
    <location>
        <begin position="1"/>
        <end position="30"/>
    </location>
</feature>
<evidence type="ECO:0000313" key="4">
    <source>
        <dbReference type="EMBL" id="KAL1650082.1"/>
    </source>
</evidence>
<reference evidence="4 5" key="1">
    <citation type="journal article" date="2023" name="Plant Dis.">
        <title>First Report of Diplodia intermedia Causing Canker and Dieback Diseases on Apple Trees in Canada.</title>
        <authorList>
            <person name="Ellouze W."/>
            <person name="Ilyukhin E."/>
            <person name="Sulman M."/>
            <person name="Ali S."/>
        </authorList>
    </citation>
    <scope>NUCLEOTIDE SEQUENCE [LARGE SCALE GENOMIC DNA]</scope>
    <source>
        <strain evidence="4 5">M45-28</strain>
    </source>
</reference>
<feature type="region of interest" description="Disordered" evidence="2">
    <location>
        <begin position="606"/>
        <end position="721"/>
    </location>
</feature>
<protein>
    <submittedName>
        <fullName evidence="4">Uncharacterized protein</fullName>
    </submittedName>
</protein>
<evidence type="ECO:0000256" key="3">
    <source>
        <dbReference type="SAM" id="SignalP"/>
    </source>
</evidence>
<feature type="region of interest" description="Disordered" evidence="2">
    <location>
        <begin position="326"/>
        <end position="455"/>
    </location>
</feature>
<evidence type="ECO:0000256" key="1">
    <source>
        <dbReference type="SAM" id="Coils"/>
    </source>
</evidence>
<evidence type="ECO:0000256" key="2">
    <source>
        <dbReference type="SAM" id="MobiDB-lite"/>
    </source>
</evidence>
<proteinExistence type="predicted"/>
<feature type="compositionally biased region" description="Pro residues" evidence="2">
    <location>
        <begin position="420"/>
        <end position="431"/>
    </location>
</feature>
<feature type="coiled-coil region" evidence="1">
    <location>
        <begin position="527"/>
        <end position="561"/>
    </location>
</feature>
<feature type="compositionally biased region" description="Pro residues" evidence="2">
    <location>
        <begin position="375"/>
        <end position="413"/>
    </location>
</feature>
<name>A0ABR3U301_9PEZI</name>
<feature type="compositionally biased region" description="Polar residues" evidence="2">
    <location>
        <begin position="674"/>
        <end position="684"/>
    </location>
</feature>
<keyword evidence="1" id="KW-0175">Coiled coil</keyword>